<evidence type="ECO:0000313" key="6">
    <source>
        <dbReference type="EMBL" id="KAG6967061.1"/>
    </source>
</evidence>
<evidence type="ECO:0000313" key="7">
    <source>
        <dbReference type="EMBL" id="RAW31288.1"/>
    </source>
</evidence>
<protein>
    <submittedName>
        <fullName evidence="7">Uncharacterized protein</fullName>
    </submittedName>
</protein>
<keyword evidence="8" id="KW-1185">Reference proteome</keyword>
<dbReference type="AlphaFoldDB" id="A0A329S6I1"/>
<dbReference type="Proteomes" id="UP000736787">
    <property type="component" value="Unassembled WGS sequence"/>
</dbReference>
<evidence type="ECO:0000313" key="5">
    <source>
        <dbReference type="EMBL" id="KAG3220800.1"/>
    </source>
</evidence>
<name>A0A329S6I1_9STRA</name>
<dbReference type="EMBL" id="RCMK01000279">
    <property type="protein sequence ID" value="KAG2938823.1"/>
    <property type="molecule type" value="Genomic_DNA"/>
</dbReference>
<reference evidence="6" key="3">
    <citation type="submission" date="2021-01" db="EMBL/GenBank/DDBJ databases">
        <title>Phytophthora aleatoria, a newly-described species from Pinus radiata is distinct from Phytophthora cactorum isolates based on comparative genomics.</title>
        <authorList>
            <person name="Mcdougal R."/>
            <person name="Panda P."/>
            <person name="Williams N."/>
            <person name="Studholme D.J."/>
        </authorList>
    </citation>
    <scope>NUCLEOTIDE SEQUENCE</scope>
    <source>
        <strain evidence="6">NZFS 3830</strain>
    </source>
</reference>
<dbReference type="EMBL" id="RCMV01000246">
    <property type="protein sequence ID" value="KAG3220800.1"/>
    <property type="molecule type" value="Genomic_DNA"/>
</dbReference>
<sequence>MSWRTGALNLERITDNPNVLKFAKKLMEKWLESAKRLQNIKAIKRTKRIKQQ</sequence>
<dbReference type="Proteomes" id="UP000697107">
    <property type="component" value="Unassembled WGS sequence"/>
</dbReference>
<dbReference type="Proteomes" id="UP000251314">
    <property type="component" value="Unassembled WGS sequence"/>
</dbReference>
<dbReference type="Proteomes" id="UP000774804">
    <property type="component" value="Unassembled WGS sequence"/>
</dbReference>
<evidence type="ECO:0000313" key="2">
    <source>
        <dbReference type="EMBL" id="KAG2921400.1"/>
    </source>
</evidence>
<evidence type="ECO:0000313" key="8">
    <source>
        <dbReference type="Proteomes" id="UP000251314"/>
    </source>
</evidence>
<dbReference type="OrthoDB" id="96746at2759"/>
<dbReference type="EMBL" id="JAENGZ010000155">
    <property type="protein sequence ID" value="KAG6967061.1"/>
    <property type="molecule type" value="Genomic_DNA"/>
</dbReference>
<dbReference type="EMBL" id="RCMG01000298">
    <property type="protein sequence ID" value="KAG2857231.1"/>
    <property type="molecule type" value="Genomic_DNA"/>
</dbReference>
<dbReference type="Proteomes" id="UP000688947">
    <property type="component" value="Unassembled WGS sequence"/>
</dbReference>
<accession>A0A329S6I1</accession>
<gene>
    <name evidence="6" type="ORF">JG687_00004494</name>
    <name evidence="7" type="ORF">PC110_g12372</name>
    <name evidence="1" type="ORF">PC113_g10857</name>
    <name evidence="2" type="ORF">PC115_g9528</name>
    <name evidence="3" type="ORF">PC117_g11084</name>
    <name evidence="4" type="ORF">PC118_g10067</name>
    <name evidence="5" type="ORF">PC129_g8437</name>
</gene>
<proteinExistence type="predicted"/>
<dbReference type="EMBL" id="MJFZ01000329">
    <property type="protein sequence ID" value="RAW31288.1"/>
    <property type="molecule type" value="Genomic_DNA"/>
</dbReference>
<comment type="caution">
    <text evidence="7">The sequence shown here is derived from an EMBL/GenBank/DDBJ whole genome shotgun (WGS) entry which is preliminary data.</text>
</comment>
<dbReference type="Proteomes" id="UP000760860">
    <property type="component" value="Unassembled WGS sequence"/>
</dbReference>
<evidence type="ECO:0000313" key="1">
    <source>
        <dbReference type="EMBL" id="KAG2857231.1"/>
    </source>
</evidence>
<dbReference type="EMBL" id="RCMI01000264">
    <property type="protein sequence ID" value="KAG2921400.1"/>
    <property type="molecule type" value="Genomic_DNA"/>
</dbReference>
<reference evidence="7 8" key="1">
    <citation type="submission" date="2018-01" db="EMBL/GenBank/DDBJ databases">
        <title>Draft genome of the strawberry crown rot pathogen Phytophthora cactorum.</title>
        <authorList>
            <person name="Armitage A.D."/>
            <person name="Lysoe E."/>
            <person name="Nellist C.F."/>
            <person name="Harrison R.J."/>
            <person name="Brurberg M.B."/>
        </authorList>
    </citation>
    <scope>NUCLEOTIDE SEQUENCE [LARGE SCALE GENOMIC DNA]</scope>
    <source>
        <strain evidence="7 8">10300</strain>
    </source>
</reference>
<dbReference type="VEuPathDB" id="FungiDB:PC110_g12372"/>
<dbReference type="EMBL" id="RCML01000284">
    <property type="protein sequence ID" value="KAG2982262.1"/>
    <property type="molecule type" value="Genomic_DNA"/>
</dbReference>
<evidence type="ECO:0000313" key="3">
    <source>
        <dbReference type="EMBL" id="KAG2938823.1"/>
    </source>
</evidence>
<dbReference type="Proteomes" id="UP000735874">
    <property type="component" value="Unassembled WGS sequence"/>
</dbReference>
<evidence type="ECO:0000313" key="4">
    <source>
        <dbReference type="EMBL" id="KAG2982262.1"/>
    </source>
</evidence>
<organism evidence="7 8">
    <name type="scientific">Phytophthora cactorum</name>
    <dbReference type="NCBI Taxonomy" id="29920"/>
    <lineage>
        <taxon>Eukaryota</taxon>
        <taxon>Sar</taxon>
        <taxon>Stramenopiles</taxon>
        <taxon>Oomycota</taxon>
        <taxon>Peronosporomycetes</taxon>
        <taxon>Peronosporales</taxon>
        <taxon>Peronosporaceae</taxon>
        <taxon>Phytophthora</taxon>
    </lineage>
</organism>
<reference evidence="1" key="2">
    <citation type="submission" date="2018-10" db="EMBL/GenBank/DDBJ databases">
        <title>Effector identification in a new, highly contiguous assembly of the strawberry crown rot pathogen Phytophthora cactorum.</title>
        <authorList>
            <person name="Armitage A.D."/>
            <person name="Nellist C.F."/>
            <person name="Bates H."/>
            <person name="Vickerstaff R.J."/>
            <person name="Harrison R.J."/>
        </authorList>
    </citation>
    <scope>NUCLEOTIDE SEQUENCE</scope>
    <source>
        <strain evidence="1">15-7</strain>
        <strain evidence="2">4032</strain>
        <strain evidence="3">4040</strain>
        <strain evidence="4">P415</strain>
        <strain evidence="5">P421</strain>
    </source>
</reference>